<sequence>MSKLVSSEFQSWESLYWPEGVPRYVDVSLPQVDLLIKGSGNWQYASAGRTLGWEWLSAAASDVKSKLEGRGSRCLSLEGDDLLAGLLGELLVLSRISSVELVQGTRPSCGLSASISVPGANGRPSISFTEGGQDSWSIPSQATSYLSISLEGRRVMYSAEALWGAAKSLSAFLGLESEKGIAVVGAPFGEFELSAAALSIATGVRVAYSKDGSPAGDYSAAFIGASAVGSIDGKLPRGLSYAGVEGPLSANITRKIERSLGYPVLQMYGVSGRGILFSNPRDFNVHGSVGIAVTNVDAVISEVLEASWYRGRRLLGPGEEGELAVKGSFIDISFNAGDTRQRPIQVRISGKNQQWLGVGVLGKMDENGYLYPGGRSFA</sequence>
<proteinExistence type="predicted"/>
<dbReference type="AlphaFoldDB" id="A0A4P2VN30"/>
<dbReference type="GeneID" id="55584792"/>
<dbReference type="EMBL" id="AP018732">
    <property type="protein sequence ID" value="BBE42368.1"/>
    <property type="molecule type" value="Genomic_DNA"/>
</dbReference>
<organism evidence="1 2">
    <name type="scientific">Conexivisphaera calida</name>
    <dbReference type="NCBI Taxonomy" id="1874277"/>
    <lineage>
        <taxon>Archaea</taxon>
        <taxon>Nitrososphaerota</taxon>
        <taxon>Conexivisphaeria</taxon>
        <taxon>Conexivisphaerales</taxon>
        <taxon>Conexivisphaeraceae</taxon>
        <taxon>Conexivisphaera</taxon>
    </lineage>
</organism>
<gene>
    <name evidence="1" type="ORF">NAS2_0979</name>
</gene>
<evidence type="ECO:0000313" key="1">
    <source>
        <dbReference type="EMBL" id="BBE42368.1"/>
    </source>
</evidence>
<dbReference type="Gene3D" id="3.40.50.12780">
    <property type="entry name" value="N-terminal domain of ligase-like"/>
    <property type="match status" value="1"/>
</dbReference>
<dbReference type="SUPFAM" id="SSF56801">
    <property type="entry name" value="Acetyl-CoA synthetase-like"/>
    <property type="match status" value="1"/>
</dbReference>
<dbReference type="InterPro" id="IPR042099">
    <property type="entry name" value="ANL_N_sf"/>
</dbReference>
<name>A0A4P2VN30_9ARCH</name>
<dbReference type="Proteomes" id="UP000509448">
    <property type="component" value="Chromosome"/>
</dbReference>
<accession>A0A4P2VN30</accession>
<dbReference type="RefSeq" id="WP_174448610.1">
    <property type="nucleotide sequence ID" value="NZ_AP018732.1"/>
</dbReference>
<evidence type="ECO:0000313" key="2">
    <source>
        <dbReference type="Proteomes" id="UP000509448"/>
    </source>
</evidence>
<protein>
    <submittedName>
        <fullName evidence="1">Uncharacterized protein</fullName>
    </submittedName>
</protein>
<reference evidence="1 2" key="1">
    <citation type="journal article" date="2019" name="ISME J.">
        <title>Isolation and characterization of a thermophilic sulfur- and iron-reducing thaumarchaeote from a terrestrial acidic hot spring.</title>
        <authorList>
            <person name="Kato S."/>
            <person name="Itoh T."/>
            <person name="Yuki M."/>
            <person name="Nagamori M."/>
            <person name="Ohnishi M."/>
            <person name="Uematsu K."/>
            <person name="Suzuki K."/>
            <person name="Takashina T."/>
            <person name="Ohkuma M."/>
        </authorList>
    </citation>
    <scope>NUCLEOTIDE SEQUENCE [LARGE SCALE GENOMIC DNA]</scope>
    <source>
        <strain evidence="1 2">NAS-02</strain>
    </source>
</reference>
<keyword evidence="2" id="KW-1185">Reference proteome</keyword>
<dbReference type="KEGG" id="ccai:NAS2_0979"/>